<dbReference type="PANTHER" id="PTHR45629">
    <property type="entry name" value="SNF2/RAD54 FAMILY MEMBER"/>
    <property type="match status" value="1"/>
</dbReference>
<gene>
    <name evidence="16" type="ORF">JBS370_LOCUS10812</name>
    <name evidence="15" type="ORF">ZHD862_LOCUS17823</name>
</gene>
<keyword evidence="11" id="KW-0175">Coiled coil</keyword>
<dbReference type="PROSITE" id="PS51194">
    <property type="entry name" value="HELICASE_CTER"/>
    <property type="match status" value="1"/>
</dbReference>
<evidence type="ECO:0000256" key="9">
    <source>
        <dbReference type="ARBA" id="ARBA00023204"/>
    </source>
</evidence>
<keyword evidence="9" id="KW-0234">DNA repair</keyword>
<evidence type="ECO:0000256" key="12">
    <source>
        <dbReference type="SAM" id="MobiDB-lite"/>
    </source>
</evidence>
<evidence type="ECO:0000259" key="14">
    <source>
        <dbReference type="PROSITE" id="PS51194"/>
    </source>
</evidence>
<dbReference type="PROSITE" id="PS51192">
    <property type="entry name" value="HELICASE_ATP_BIND_1"/>
    <property type="match status" value="1"/>
</dbReference>
<dbReference type="SUPFAM" id="SSF52540">
    <property type="entry name" value="P-loop containing nucleoside triphosphate hydrolases"/>
    <property type="match status" value="2"/>
</dbReference>
<feature type="compositionally biased region" description="Polar residues" evidence="12">
    <location>
        <begin position="1106"/>
        <end position="1120"/>
    </location>
</feature>
<feature type="region of interest" description="Disordered" evidence="12">
    <location>
        <begin position="1081"/>
        <end position="1120"/>
    </location>
</feature>
<dbReference type="GO" id="GO:0005634">
    <property type="term" value="C:nucleus"/>
    <property type="evidence" value="ECO:0007669"/>
    <property type="project" value="TreeGrafter"/>
</dbReference>
<keyword evidence="4" id="KW-0227">DNA damage</keyword>
<evidence type="ECO:0000313" key="17">
    <source>
        <dbReference type="Proteomes" id="UP000663864"/>
    </source>
</evidence>
<evidence type="ECO:0000256" key="3">
    <source>
        <dbReference type="ARBA" id="ARBA00022741"/>
    </source>
</evidence>
<evidence type="ECO:0000256" key="5">
    <source>
        <dbReference type="ARBA" id="ARBA00022801"/>
    </source>
</evidence>
<dbReference type="FunFam" id="3.40.50.10810:FF:000042">
    <property type="entry name" value="SNF2 family helicase-like protein"/>
    <property type="match status" value="1"/>
</dbReference>
<protein>
    <recommendedName>
        <fullName evidence="18">DNA excision repair protein ERCC-6</fullName>
    </recommendedName>
</protein>
<evidence type="ECO:0000256" key="2">
    <source>
        <dbReference type="ARBA" id="ARBA00007025"/>
    </source>
</evidence>
<evidence type="ECO:0000259" key="13">
    <source>
        <dbReference type="PROSITE" id="PS51192"/>
    </source>
</evidence>
<feature type="coiled-coil region" evidence="11">
    <location>
        <begin position="113"/>
        <end position="185"/>
    </location>
</feature>
<evidence type="ECO:0000313" key="15">
    <source>
        <dbReference type="EMBL" id="CAF1105398.1"/>
    </source>
</evidence>
<feature type="region of interest" description="Disordered" evidence="12">
    <location>
        <begin position="269"/>
        <end position="378"/>
    </location>
</feature>
<keyword evidence="3" id="KW-0547">Nucleotide-binding</keyword>
<evidence type="ECO:0008006" key="18">
    <source>
        <dbReference type="Google" id="ProtNLM"/>
    </source>
</evidence>
<comment type="caution">
    <text evidence="15">The sequence shown here is derived from an EMBL/GenBank/DDBJ whole genome shotgun (WGS) entry which is preliminary data.</text>
</comment>
<accession>A0A814PF85</accession>
<comment type="similarity">
    <text evidence="2">Belongs to the SNF2/RAD54 helicase family.</text>
</comment>
<dbReference type="Gene3D" id="3.40.50.10810">
    <property type="entry name" value="Tandem AAA-ATPase domain"/>
    <property type="match status" value="1"/>
</dbReference>
<keyword evidence="10" id="KW-0539">Nucleus</keyword>
<dbReference type="GO" id="GO:0006283">
    <property type="term" value="P:transcription-coupled nucleotide-excision repair"/>
    <property type="evidence" value="ECO:0007669"/>
    <property type="project" value="TreeGrafter"/>
</dbReference>
<dbReference type="InterPro" id="IPR058951">
    <property type="entry name" value="WHD_Rad26_CSB-like"/>
</dbReference>
<dbReference type="GO" id="GO:0005524">
    <property type="term" value="F:ATP binding"/>
    <property type="evidence" value="ECO:0007669"/>
    <property type="project" value="InterPro"/>
</dbReference>
<proteinExistence type="inferred from homology"/>
<dbReference type="GO" id="GO:0016787">
    <property type="term" value="F:hydrolase activity"/>
    <property type="evidence" value="ECO:0007669"/>
    <property type="project" value="UniProtKB-KW"/>
</dbReference>
<feature type="domain" description="Helicase C-terminal" evidence="14">
    <location>
        <begin position="760"/>
        <end position="919"/>
    </location>
</feature>
<dbReference type="InterPro" id="IPR000330">
    <property type="entry name" value="SNF2_N"/>
</dbReference>
<dbReference type="Proteomes" id="UP000663864">
    <property type="component" value="Unassembled WGS sequence"/>
</dbReference>
<evidence type="ECO:0000256" key="4">
    <source>
        <dbReference type="ARBA" id="ARBA00022763"/>
    </source>
</evidence>
<dbReference type="EMBL" id="CAJNOT010000900">
    <property type="protein sequence ID" value="CAF1105398.1"/>
    <property type="molecule type" value="Genomic_DNA"/>
</dbReference>
<dbReference type="InterPro" id="IPR038718">
    <property type="entry name" value="SNF2-like_sf"/>
</dbReference>
<dbReference type="AlphaFoldDB" id="A0A814PF85"/>
<comment type="subcellular location">
    <subcellularLocation>
        <location evidence="1">Nucleus</location>
    </subcellularLocation>
</comment>
<keyword evidence="6" id="KW-0347">Helicase</keyword>
<keyword evidence="8" id="KW-0238">DNA-binding</keyword>
<dbReference type="InterPro" id="IPR049730">
    <property type="entry name" value="SNF2/RAD54-like_C"/>
</dbReference>
<evidence type="ECO:0000256" key="6">
    <source>
        <dbReference type="ARBA" id="ARBA00022806"/>
    </source>
</evidence>
<dbReference type="Pfam" id="PF25875">
    <property type="entry name" value="WHD_Rad26_CSB"/>
    <property type="match status" value="1"/>
</dbReference>
<evidence type="ECO:0000256" key="1">
    <source>
        <dbReference type="ARBA" id="ARBA00004123"/>
    </source>
</evidence>
<dbReference type="Proteomes" id="UP000663836">
    <property type="component" value="Unassembled WGS sequence"/>
</dbReference>
<dbReference type="Pfam" id="PF00271">
    <property type="entry name" value="Helicase_C"/>
    <property type="match status" value="1"/>
</dbReference>
<dbReference type="InterPro" id="IPR027417">
    <property type="entry name" value="P-loop_NTPase"/>
</dbReference>
<dbReference type="PANTHER" id="PTHR45629:SF7">
    <property type="entry name" value="DNA EXCISION REPAIR PROTEIN ERCC-6-RELATED"/>
    <property type="match status" value="1"/>
</dbReference>
<organism evidence="15 17">
    <name type="scientific">Rotaria sordida</name>
    <dbReference type="NCBI Taxonomy" id="392033"/>
    <lineage>
        <taxon>Eukaryota</taxon>
        <taxon>Metazoa</taxon>
        <taxon>Spiralia</taxon>
        <taxon>Gnathifera</taxon>
        <taxon>Rotifera</taxon>
        <taxon>Eurotatoria</taxon>
        <taxon>Bdelloidea</taxon>
        <taxon>Philodinida</taxon>
        <taxon>Philodinidae</taxon>
        <taxon>Rotaria</taxon>
    </lineage>
</organism>
<dbReference type="CDD" id="cd18793">
    <property type="entry name" value="SF2_C_SNF"/>
    <property type="match status" value="1"/>
</dbReference>
<dbReference type="CDD" id="cd22254">
    <property type="entry name" value="CSB_WHD"/>
    <property type="match status" value="1"/>
</dbReference>
<dbReference type="Pfam" id="PF00176">
    <property type="entry name" value="SNF2-rel_dom"/>
    <property type="match status" value="1"/>
</dbReference>
<feature type="compositionally biased region" description="Acidic residues" evidence="12">
    <location>
        <begin position="337"/>
        <end position="348"/>
    </location>
</feature>
<dbReference type="InterPro" id="IPR001650">
    <property type="entry name" value="Helicase_C-like"/>
</dbReference>
<dbReference type="InterPro" id="IPR014001">
    <property type="entry name" value="Helicase_ATP-bd"/>
</dbReference>
<evidence type="ECO:0000256" key="7">
    <source>
        <dbReference type="ARBA" id="ARBA00022840"/>
    </source>
</evidence>
<dbReference type="SMART" id="SM00490">
    <property type="entry name" value="HELICc"/>
    <property type="match status" value="1"/>
</dbReference>
<sequence length="1229" mass="141903">MVRLVGATSVVLGVAILPFQIIDLAMNGQALHKNDYIMNEENTDSNSSTIVDDNEIPEKFKLDRNKIQTAILIDENDEINQLGLSVFNQADLEQGLIDQVDNVVSNQERQHKSVHIEKQIQSLEQTNNSLRSNISAKQQILSTIDKATYLASRKDIQKANIEKTIKELKQQLAKNIAKINSLKTELIGLSPIDDENEDNHIKRSAASTSLIDTLMPTLRNYDENGLLNLTTDQNERLTSFDSFMQSLDHEYDKRKQLKNKIIEKKSTEIKKTTTTSAPPSTSLTLDGPIEYRDKKIKKKPSTIKKTQTKTSTKKRPVLSSSSDDENEETDPNKMVYDEDNAWFESDEDEKQRLADEDEDEDYYEPKKKKKRSLAKDDGDNQQYLSRLKDFYTDKKPSSHTNNNEHDDIEIGQGLWIPLSIWDRLFNYQRAGVKWLWELYEQKCGGIIADEMGLGKTIQIIAYLAAFHYSRIRDTQNRYRGLGPVLIVCPSTLLHQWVHEFHQWWPEFRVAVLHESGSFQGKKGHRLIHKMGTTAAGILITSYANILIHYNTLVSYQWHYFILDEGHKIRNPDAQITTACKSFRTPHRLILSGSPMQNNLRELWSLFDFVFPGKLGTLPTFMEYFAIPITRGGYANANPIEVQTAYKCACILRDTIKKYLIRRIKSEQNVVLQLPTKNEQVLFCRLTKVQKYIYKEYLKSQQCKDILKGSTQVFVGLINLRKICNHPDLFTDWSQYQPEYNENPLEVSQYGYSKRSGKMIVLETLLKIWYKQNNRCLLFTQSKQMLNILEQFLIKHNYSYLKMDGTTSIASRQGLVSQFNTDASIFVFLLTTRVGGLGINLIGANRVLIFDPDWNPSTDMQARERAWRIGQTKNVTIYRLLTSGTIEEKIYHRQIFKQFLTNRILQDPKQRRFFKSNDLHELFRYDDDNNNNNDSGDDDNERTETSILLAGTNSEINLKEKYDKRKRNKNARFEGQRVPNLTKIDSKISTNQQEIENNIDKEKDDYVLSKLFKKSVVHSALQHDTIIDHSINDHVFIETEAHRYAEEAVKALRNSAQDCYSAESGIPNWGARNIQHIRRFGSRTNKDIINQNDDDDDRPSSSSSSSIVRKSNPQISSASSNLLKDIRERKREQSDFIVHTNRQSIENDEENHTNDEGLKLIRELKDYLKIGTSIHGKATTGEIIDHFQNRLNGKPGLIPKFKSLLKQIANLERTSSGIGYWILKEEFREI</sequence>
<keyword evidence="5" id="KW-0378">Hydrolase</keyword>
<reference evidence="15" key="1">
    <citation type="submission" date="2021-02" db="EMBL/GenBank/DDBJ databases">
        <authorList>
            <person name="Nowell W R."/>
        </authorList>
    </citation>
    <scope>NUCLEOTIDE SEQUENCE</scope>
</reference>
<evidence type="ECO:0000256" key="10">
    <source>
        <dbReference type="ARBA" id="ARBA00023242"/>
    </source>
</evidence>
<feature type="domain" description="Helicase ATP-binding" evidence="13">
    <location>
        <begin position="436"/>
        <end position="612"/>
    </location>
</feature>
<dbReference type="Gene3D" id="3.40.50.300">
    <property type="entry name" value="P-loop containing nucleotide triphosphate hydrolases"/>
    <property type="match status" value="1"/>
</dbReference>
<dbReference type="CDD" id="cd18000">
    <property type="entry name" value="DEXHc_ERCC6"/>
    <property type="match status" value="1"/>
</dbReference>
<evidence type="ECO:0000256" key="8">
    <source>
        <dbReference type="ARBA" id="ARBA00023125"/>
    </source>
</evidence>
<keyword evidence="7" id="KW-0067">ATP-binding</keyword>
<dbReference type="InterPro" id="IPR050496">
    <property type="entry name" value="SNF2_RAD54_helicase_repair"/>
</dbReference>
<evidence type="ECO:0000256" key="11">
    <source>
        <dbReference type="SAM" id="Coils"/>
    </source>
</evidence>
<dbReference type="EMBL" id="CAJOBD010000802">
    <property type="protein sequence ID" value="CAF3721327.1"/>
    <property type="molecule type" value="Genomic_DNA"/>
</dbReference>
<dbReference type="SMART" id="SM00487">
    <property type="entry name" value="DEXDc"/>
    <property type="match status" value="1"/>
</dbReference>
<evidence type="ECO:0000313" key="16">
    <source>
        <dbReference type="EMBL" id="CAF3721327.1"/>
    </source>
</evidence>
<dbReference type="GO" id="GO:0008094">
    <property type="term" value="F:ATP-dependent activity, acting on DNA"/>
    <property type="evidence" value="ECO:0007669"/>
    <property type="project" value="TreeGrafter"/>
</dbReference>
<feature type="compositionally biased region" description="Low complexity" evidence="12">
    <location>
        <begin position="272"/>
        <end position="285"/>
    </location>
</feature>
<name>A0A814PF85_9BILA</name>